<dbReference type="Gene3D" id="3.30.540.10">
    <property type="entry name" value="Fructose-1,6-Bisphosphatase, subunit A, domain 1"/>
    <property type="match status" value="1"/>
</dbReference>
<dbReference type="GO" id="GO:0046872">
    <property type="term" value="F:metal ion binding"/>
    <property type="evidence" value="ECO:0007669"/>
    <property type="project" value="UniProtKB-KW"/>
</dbReference>
<dbReference type="GO" id="GO:0008441">
    <property type="term" value="F:3'(2'),5'-bisphosphate nucleotidase activity"/>
    <property type="evidence" value="ECO:0007669"/>
    <property type="project" value="TreeGrafter"/>
</dbReference>
<dbReference type="SUPFAM" id="SSF56655">
    <property type="entry name" value="Carbohydrate phosphatase"/>
    <property type="match status" value="1"/>
</dbReference>
<keyword evidence="5" id="KW-0460">Magnesium</keyword>
<proteinExistence type="inferred from homology"/>
<reference evidence="6 7" key="1">
    <citation type="submission" date="2023-10" db="EMBL/GenBank/DDBJ databases">
        <title>Draft genome sequence of Xylaria bambusicola isolate GMP-LS, the root and basal stem rot pathogen of sugarcane in Indonesia.</title>
        <authorList>
            <person name="Selvaraj P."/>
            <person name="Muralishankar V."/>
            <person name="Muruganantham S."/>
            <person name="Sp S."/>
            <person name="Haryani S."/>
            <person name="Lau K.J.X."/>
            <person name="Naqvi N.I."/>
        </authorList>
    </citation>
    <scope>NUCLEOTIDE SEQUENCE [LARGE SCALE GENOMIC DNA]</scope>
    <source>
        <strain evidence="6">GMP-LS</strain>
    </source>
</reference>
<dbReference type="PANTHER" id="PTHR43200">
    <property type="entry name" value="PHOSPHATASE"/>
    <property type="match status" value="1"/>
</dbReference>
<dbReference type="AlphaFoldDB" id="A0AAN7UQM6"/>
<keyword evidence="4" id="KW-0378">Hydrolase</keyword>
<name>A0AAN7UQM6_9PEZI</name>
<comment type="cofactor">
    <cofactor evidence="1">
        <name>Mg(2+)</name>
        <dbReference type="ChEBI" id="CHEBI:18420"/>
    </cofactor>
</comment>
<protein>
    <submittedName>
        <fullName evidence="6">Uncharacterized protein</fullName>
    </submittedName>
</protein>
<evidence type="ECO:0000256" key="5">
    <source>
        <dbReference type="ARBA" id="ARBA00022842"/>
    </source>
</evidence>
<evidence type="ECO:0000256" key="4">
    <source>
        <dbReference type="ARBA" id="ARBA00022801"/>
    </source>
</evidence>
<gene>
    <name evidence="6" type="ORF">RRF57_007523</name>
</gene>
<evidence type="ECO:0000256" key="3">
    <source>
        <dbReference type="ARBA" id="ARBA00022723"/>
    </source>
</evidence>
<comment type="similarity">
    <text evidence="2">Belongs to the inositol monophosphatase superfamily.</text>
</comment>
<keyword evidence="3" id="KW-0479">Metal-binding</keyword>
<dbReference type="PANTHER" id="PTHR43200:SF2">
    <property type="entry name" value="3'(2'),5'-BISPHOSPHATE NUCLEOTIDASE"/>
    <property type="match status" value="1"/>
</dbReference>
<dbReference type="EMBL" id="JAWHQM010000021">
    <property type="protein sequence ID" value="KAK5631809.1"/>
    <property type="molecule type" value="Genomic_DNA"/>
</dbReference>
<organism evidence="6 7">
    <name type="scientific">Xylaria bambusicola</name>
    <dbReference type="NCBI Taxonomy" id="326684"/>
    <lineage>
        <taxon>Eukaryota</taxon>
        <taxon>Fungi</taxon>
        <taxon>Dikarya</taxon>
        <taxon>Ascomycota</taxon>
        <taxon>Pezizomycotina</taxon>
        <taxon>Sordariomycetes</taxon>
        <taxon>Xylariomycetidae</taxon>
        <taxon>Xylariales</taxon>
        <taxon>Xylariaceae</taxon>
        <taxon>Xylaria</taxon>
    </lineage>
</organism>
<evidence type="ECO:0000256" key="1">
    <source>
        <dbReference type="ARBA" id="ARBA00001946"/>
    </source>
</evidence>
<sequence>MDSPFSHELQMAIRAVQSAAKISQWVLSSDDKGTVEKDDLSLVTIADFAIQALLTSTVHGIFPDDKFVGEESAAELRDNPPLLNRVWELLLRLQDDEARSLCKLPRSPEEMCEMIDKCGFGEPGGSESGRIWGA</sequence>
<accession>A0AAN7UQM6</accession>
<evidence type="ECO:0000313" key="6">
    <source>
        <dbReference type="EMBL" id="KAK5631809.1"/>
    </source>
</evidence>
<keyword evidence="7" id="KW-1185">Reference proteome</keyword>
<dbReference type="Proteomes" id="UP001305414">
    <property type="component" value="Unassembled WGS sequence"/>
</dbReference>
<evidence type="ECO:0000256" key="2">
    <source>
        <dbReference type="ARBA" id="ARBA00009759"/>
    </source>
</evidence>
<evidence type="ECO:0000313" key="7">
    <source>
        <dbReference type="Proteomes" id="UP001305414"/>
    </source>
</evidence>
<comment type="caution">
    <text evidence="6">The sequence shown here is derived from an EMBL/GenBank/DDBJ whole genome shotgun (WGS) entry which is preliminary data.</text>
</comment>
<dbReference type="InterPro" id="IPR051090">
    <property type="entry name" value="Inositol_monoP_superfamily"/>
</dbReference>
<dbReference type="GO" id="GO:0000103">
    <property type="term" value="P:sulfate assimilation"/>
    <property type="evidence" value="ECO:0007669"/>
    <property type="project" value="TreeGrafter"/>
</dbReference>